<evidence type="ECO:0008006" key="4">
    <source>
        <dbReference type="Google" id="ProtNLM"/>
    </source>
</evidence>
<comment type="caution">
    <text evidence="2">The sequence shown here is derived from an EMBL/GenBank/DDBJ whole genome shotgun (WGS) entry which is preliminary data.</text>
</comment>
<evidence type="ECO:0000256" key="1">
    <source>
        <dbReference type="SAM" id="Phobius"/>
    </source>
</evidence>
<evidence type="ECO:0000313" key="2">
    <source>
        <dbReference type="EMBL" id="GJE62432.1"/>
    </source>
</evidence>
<accession>A0ABQ4U5J8</accession>
<protein>
    <recommendedName>
        <fullName evidence="4">DUF1761 domain-containing protein</fullName>
    </recommendedName>
</protein>
<reference evidence="2" key="2">
    <citation type="submission" date="2021-08" db="EMBL/GenBank/DDBJ databases">
        <authorList>
            <person name="Tani A."/>
            <person name="Ola A."/>
            <person name="Ogura Y."/>
            <person name="Katsura K."/>
            <person name="Hayashi T."/>
        </authorList>
    </citation>
    <scope>NUCLEOTIDE SEQUENCE</scope>
    <source>
        <strain evidence="2">DSM 23632</strain>
    </source>
</reference>
<feature type="transmembrane region" description="Helical" evidence="1">
    <location>
        <begin position="104"/>
        <end position="127"/>
    </location>
</feature>
<gene>
    <name evidence="2" type="ORF">MPOCJGCO_4565</name>
</gene>
<feature type="transmembrane region" description="Helical" evidence="1">
    <location>
        <begin position="46"/>
        <end position="68"/>
    </location>
</feature>
<feature type="transmembrane region" description="Helical" evidence="1">
    <location>
        <begin position="12"/>
        <end position="34"/>
    </location>
</feature>
<evidence type="ECO:0000313" key="3">
    <source>
        <dbReference type="Proteomes" id="UP001055057"/>
    </source>
</evidence>
<dbReference type="RefSeq" id="WP_238185064.1">
    <property type="nucleotide sequence ID" value="NZ_BPRB01000320.1"/>
</dbReference>
<keyword evidence="1" id="KW-0812">Transmembrane</keyword>
<organism evidence="2 3">
    <name type="scientific">Methylobacterium trifolii</name>
    <dbReference type="NCBI Taxonomy" id="1003092"/>
    <lineage>
        <taxon>Bacteria</taxon>
        <taxon>Pseudomonadati</taxon>
        <taxon>Pseudomonadota</taxon>
        <taxon>Alphaproteobacteria</taxon>
        <taxon>Hyphomicrobiales</taxon>
        <taxon>Methylobacteriaceae</taxon>
        <taxon>Methylobacterium</taxon>
    </lineage>
</organism>
<proteinExistence type="predicted"/>
<keyword evidence="1" id="KW-1133">Transmembrane helix</keyword>
<dbReference type="EMBL" id="BPRB01000320">
    <property type="protein sequence ID" value="GJE62432.1"/>
    <property type="molecule type" value="Genomic_DNA"/>
</dbReference>
<name>A0ABQ4U5J8_9HYPH</name>
<dbReference type="Proteomes" id="UP001055057">
    <property type="component" value="Unassembled WGS sequence"/>
</dbReference>
<sequence length="129" mass="13254">MQSIEPNVAALVWFSVFAGVASTGFYVLAGAFPLETRPDLRGRPLGLALLAANVILLALLVGGGLAYGAAHLRWTSLVIVGGLALLFAPGLFNVWPERWRDGPAGLAIVLAGTGLSLGLMQAVGGVFGL</sequence>
<feature type="transmembrane region" description="Helical" evidence="1">
    <location>
        <begin position="74"/>
        <end position="92"/>
    </location>
</feature>
<keyword evidence="3" id="KW-1185">Reference proteome</keyword>
<reference evidence="2" key="1">
    <citation type="journal article" date="2021" name="Front. Microbiol.">
        <title>Comprehensive Comparative Genomics and Phenotyping of Methylobacterium Species.</title>
        <authorList>
            <person name="Alessa O."/>
            <person name="Ogura Y."/>
            <person name="Fujitani Y."/>
            <person name="Takami H."/>
            <person name="Hayashi T."/>
            <person name="Sahin N."/>
            <person name="Tani A."/>
        </authorList>
    </citation>
    <scope>NUCLEOTIDE SEQUENCE</scope>
    <source>
        <strain evidence="2">DSM 23632</strain>
    </source>
</reference>
<keyword evidence="1" id="KW-0472">Membrane</keyword>